<gene>
    <name evidence="3" type="ORF">IQ235_12925</name>
</gene>
<protein>
    <submittedName>
        <fullName evidence="3">Uncharacterized protein</fullName>
    </submittedName>
</protein>
<sequence>MNYDRIDEEGIVRRLRQTLHAPMSPAKLPSLTGNGDGAVDGELQEDLELLQASSDIYSVPLTSARKFGAIIITVKSLLRKLLRPSLEQQTIYNGANHRVVRGLKQHQQQLRKELQADLTNRFAEALELIDAQADRIARLETQIDRLKKMQQPTFENFDGSTPDRLSMGERQ</sequence>
<dbReference type="EMBL" id="JADEXN010000231">
    <property type="protein sequence ID" value="MBE9041684.1"/>
    <property type="molecule type" value="Genomic_DNA"/>
</dbReference>
<evidence type="ECO:0000256" key="1">
    <source>
        <dbReference type="SAM" id="Coils"/>
    </source>
</evidence>
<name>A0A928VXZ7_9CYAN</name>
<evidence type="ECO:0000256" key="2">
    <source>
        <dbReference type="SAM" id="MobiDB-lite"/>
    </source>
</evidence>
<keyword evidence="1" id="KW-0175">Coiled coil</keyword>
<reference evidence="3" key="1">
    <citation type="submission" date="2020-10" db="EMBL/GenBank/DDBJ databases">
        <authorList>
            <person name="Castelo-Branco R."/>
            <person name="Eusebio N."/>
            <person name="Adriana R."/>
            <person name="Vieira A."/>
            <person name="Brugerolle De Fraissinette N."/>
            <person name="Rezende De Castro R."/>
            <person name="Schneider M.P."/>
            <person name="Vasconcelos V."/>
            <person name="Leao P.N."/>
        </authorList>
    </citation>
    <scope>NUCLEOTIDE SEQUENCE</scope>
    <source>
        <strain evidence="3">LEGE 11467</strain>
    </source>
</reference>
<accession>A0A928VXZ7</accession>
<evidence type="ECO:0000313" key="3">
    <source>
        <dbReference type="EMBL" id="MBE9041684.1"/>
    </source>
</evidence>
<evidence type="ECO:0000313" key="4">
    <source>
        <dbReference type="Proteomes" id="UP000621799"/>
    </source>
</evidence>
<comment type="caution">
    <text evidence="3">The sequence shown here is derived from an EMBL/GenBank/DDBJ whole genome shotgun (WGS) entry which is preliminary data.</text>
</comment>
<keyword evidence="4" id="KW-1185">Reference proteome</keyword>
<dbReference type="Proteomes" id="UP000621799">
    <property type="component" value="Unassembled WGS sequence"/>
</dbReference>
<organism evidence="3 4">
    <name type="scientific">Zarconia navalis LEGE 11467</name>
    <dbReference type="NCBI Taxonomy" id="1828826"/>
    <lineage>
        <taxon>Bacteria</taxon>
        <taxon>Bacillati</taxon>
        <taxon>Cyanobacteriota</taxon>
        <taxon>Cyanophyceae</taxon>
        <taxon>Oscillatoriophycideae</taxon>
        <taxon>Oscillatoriales</taxon>
        <taxon>Oscillatoriales incertae sedis</taxon>
        <taxon>Zarconia</taxon>
        <taxon>Zarconia navalis</taxon>
    </lineage>
</organism>
<feature type="region of interest" description="Disordered" evidence="2">
    <location>
        <begin position="150"/>
        <end position="171"/>
    </location>
</feature>
<feature type="coiled-coil region" evidence="1">
    <location>
        <begin position="122"/>
        <end position="149"/>
    </location>
</feature>
<proteinExistence type="predicted"/>
<dbReference type="RefSeq" id="WP_264321883.1">
    <property type="nucleotide sequence ID" value="NZ_JADEXN010000231.1"/>
</dbReference>
<dbReference type="AlphaFoldDB" id="A0A928VXZ7"/>